<dbReference type="EMBL" id="CP021744">
    <property type="protein sequence ID" value="ARZ71767.1"/>
    <property type="molecule type" value="Genomic_DNA"/>
</dbReference>
<feature type="domain" description="Nudix hydrolase" evidence="1">
    <location>
        <begin position="1"/>
        <end position="126"/>
    </location>
</feature>
<dbReference type="InterPro" id="IPR000086">
    <property type="entry name" value="NUDIX_hydrolase_dom"/>
</dbReference>
<proteinExistence type="predicted"/>
<name>A0A1Z2LBU4_9ACTN</name>
<evidence type="ECO:0000313" key="2">
    <source>
        <dbReference type="EMBL" id="ARZ71767.1"/>
    </source>
</evidence>
<dbReference type="Pfam" id="PF00293">
    <property type="entry name" value="NUDIX"/>
    <property type="match status" value="1"/>
</dbReference>
<evidence type="ECO:0000259" key="1">
    <source>
        <dbReference type="PROSITE" id="PS51462"/>
    </source>
</evidence>
<sequence>MVLLHRDDGRVLLRRRPRDLYGDGPLVPPTGHLASGESVVDTALREVVHGTGARVRRQDLEFCHLIHHRSPTGLGRLGVIFTAQQWSGRPHGAASGEGPALVWADPARPPADCPPYAATVLSRLPSGALLSTHGWNKETGGTV</sequence>
<dbReference type="Proteomes" id="UP000195755">
    <property type="component" value="Chromosome"/>
</dbReference>
<dbReference type="KEGG" id="salj:SMD11_6191"/>
<dbReference type="AlphaFoldDB" id="A0A1Z2LBU4"/>
<organism evidence="2 3">
    <name type="scientific">Streptomyces albireticuli</name>
    <dbReference type="NCBI Taxonomy" id="1940"/>
    <lineage>
        <taxon>Bacteria</taxon>
        <taxon>Bacillati</taxon>
        <taxon>Actinomycetota</taxon>
        <taxon>Actinomycetes</taxon>
        <taxon>Kitasatosporales</taxon>
        <taxon>Streptomycetaceae</taxon>
        <taxon>Streptomyces</taxon>
    </lineage>
</organism>
<protein>
    <recommendedName>
        <fullName evidence="1">Nudix hydrolase domain-containing protein</fullName>
    </recommendedName>
</protein>
<gene>
    <name evidence="2" type="ORF">SMD11_6191</name>
</gene>
<accession>A0A1Z2LBU4</accession>
<reference evidence="2 3" key="1">
    <citation type="submission" date="2017-06" db="EMBL/GenBank/DDBJ databases">
        <title>Streptomyces albireticuli Genome sequencing and assembly.</title>
        <authorList>
            <person name="Wang Y."/>
            <person name="Du B."/>
            <person name="Ding Y."/>
            <person name="Liu H."/>
            <person name="Hou Q."/>
            <person name="Liu K."/>
            <person name="Yao L."/>
            <person name="Wang C."/>
        </authorList>
    </citation>
    <scope>NUCLEOTIDE SEQUENCE [LARGE SCALE GENOMIC DNA]</scope>
    <source>
        <strain evidence="2 3">MDJK11</strain>
    </source>
</reference>
<dbReference type="SUPFAM" id="SSF55811">
    <property type="entry name" value="Nudix"/>
    <property type="match status" value="1"/>
</dbReference>
<dbReference type="Gene3D" id="3.90.79.10">
    <property type="entry name" value="Nucleoside Triphosphate Pyrophosphohydrolase"/>
    <property type="match status" value="1"/>
</dbReference>
<dbReference type="InterPro" id="IPR015797">
    <property type="entry name" value="NUDIX_hydrolase-like_dom_sf"/>
</dbReference>
<evidence type="ECO:0000313" key="3">
    <source>
        <dbReference type="Proteomes" id="UP000195755"/>
    </source>
</evidence>
<dbReference type="PROSITE" id="PS51462">
    <property type="entry name" value="NUDIX"/>
    <property type="match status" value="1"/>
</dbReference>